<accession>A0A547PW30</accession>
<comment type="caution">
    <text evidence="1">The sequence shown here is derived from an EMBL/GenBank/DDBJ whole genome shotgun (WGS) entry which is preliminary data.</text>
</comment>
<proteinExistence type="predicted"/>
<organism evidence="1 2">
    <name type="scientific">Palleronia caenipelagi</name>
    <dbReference type="NCBI Taxonomy" id="2489174"/>
    <lineage>
        <taxon>Bacteria</taxon>
        <taxon>Pseudomonadati</taxon>
        <taxon>Pseudomonadota</taxon>
        <taxon>Alphaproteobacteria</taxon>
        <taxon>Rhodobacterales</taxon>
        <taxon>Roseobacteraceae</taxon>
        <taxon>Palleronia</taxon>
    </lineage>
</organism>
<keyword evidence="2" id="KW-1185">Reference proteome</keyword>
<name>A0A547PW30_9RHOB</name>
<evidence type="ECO:0008006" key="3">
    <source>
        <dbReference type="Google" id="ProtNLM"/>
    </source>
</evidence>
<sequence length="313" mass="35988">MNEYPFNVEELSDAAQTLLAENDSAQSYRLAVQIRDDIKAGPNPNYLVALAWTLTEIVESGVFIDDLWIDIQEAQEALTAAVVLNPELMRVDSFVAQQKRTSSVYDRVCKFEKAEQARLRKIKSKSDSEFNAKQAADIAYKSSDPSEIAHYFLLAAQKTEPTNREQVEWYLNSRTHALLDLRRWDEAEPQLKRMVKGNTSVDFWIEQGFVGLLRIAAAKSDVRNFKKIWMQARSARSAIPGLTPGYYKVLRFGVENDIFDFVDPVYKKLIENKTYKKSREDQELLVLADNYIRQKSSQTSDGNLRSLFRFFKS</sequence>
<dbReference type="RefSeq" id="WP_142835031.1">
    <property type="nucleotide sequence ID" value="NZ_VFSV01000020.1"/>
</dbReference>
<dbReference type="OrthoDB" id="10017073at2"/>
<gene>
    <name evidence="1" type="ORF">FEV53_11935</name>
</gene>
<dbReference type="EMBL" id="VFSV01000020">
    <property type="protein sequence ID" value="TRD18359.1"/>
    <property type="molecule type" value="Genomic_DNA"/>
</dbReference>
<dbReference type="Gene3D" id="1.25.40.10">
    <property type="entry name" value="Tetratricopeptide repeat domain"/>
    <property type="match status" value="1"/>
</dbReference>
<dbReference type="InterPro" id="IPR011990">
    <property type="entry name" value="TPR-like_helical_dom_sf"/>
</dbReference>
<dbReference type="Proteomes" id="UP000318590">
    <property type="component" value="Unassembled WGS sequence"/>
</dbReference>
<protein>
    <recommendedName>
        <fullName evidence="3">Tetratricopeptide repeat protein</fullName>
    </recommendedName>
</protein>
<evidence type="ECO:0000313" key="1">
    <source>
        <dbReference type="EMBL" id="TRD18359.1"/>
    </source>
</evidence>
<reference evidence="1 2" key="1">
    <citation type="submission" date="2019-06" db="EMBL/GenBank/DDBJ databases">
        <title>Paenimaribius caenipelagi gen. nov., sp. nov., isolated from a tidal flat.</title>
        <authorList>
            <person name="Yoon J.-H."/>
        </authorList>
    </citation>
    <scope>NUCLEOTIDE SEQUENCE [LARGE SCALE GENOMIC DNA]</scope>
    <source>
        <strain evidence="1 2">JBTF-M29</strain>
    </source>
</reference>
<evidence type="ECO:0000313" key="2">
    <source>
        <dbReference type="Proteomes" id="UP000318590"/>
    </source>
</evidence>
<dbReference type="AlphaFoldDB" id="A0A547PW30"/>